<dbReference type="Proteomes" id="UP001327957">
    <property type="component" value="Unassembled WGS sequence"/>
</dbReference>
<dbReference type="InterPro" id="IPR030918">
    <property type="entry name" value="PT_fungal_PKS"/>
</dbReference>
<feature type="region of interest" description="C-terminal hotdog fold" evidence="4">
    <location>
        <begin position="1563"/>
        <end position="1715"/>
    </location>
</feature>
<dbReference type="InterPro" id="IPR029058">
    <property type="entry name" value="AB_hydrolase_fold"/>
</dbReference>
<gene>
    <name evidence="9" type="ORF">QIS74_02620</name>
</gene>
<dbReference type="PANTHER" id="PTHR43775">
    <property type="entry name" value="FATTY ACID SYNTHASE"/>
    <property type="match status" value="1"/>
</dbReference>
<dbReference type="InterPro" id="IPR042104">
    <property type="entry name" value="PKS_dehydratase_sf"/>
</dbReference>
<dbReference type="PROSITE" id="PS50075">
    <property type="entry name" value="CARRIER"/>
    <property type="match status" value="1"/>
</dbReference>
<feature type="compositionally biased region" description="Gly residues" evidence="5">
    <location>
        <begin position="2089"/>
        <end position="2103"/>
    </location>
</feature>
<dbReference type="Pfam" id="PF00975">
    <property type="entry name" value="Thioesterase"/>
    <property type="match status" value="1"/>
</dbReference>
<feature type="region of interest" description="Disordered" evidence="5">
    <location>
        <begin position="1723"/>
        <end position="1773"/>
    </location>
</feature>
<dbReference type="InterPro" id="IPR014043">
    <property type="entry name" value="Acyl_transferase_dom"/>
</dbReference>
<dbReference type="GO" id="GO:0006633">
    <property type="term" value="P:fatty acid biosynthetic process"/>
    <property type="evidence" value="ECO:0007669"/>
    <property type="project" value="InterPro"/>
</dbReference>
<dbReference type="InterPro" id="IPR001227">
    <property type="entry name" value="Ac_transferase_dom_sf"/>
</dbReference>
<dbReference type="Gene3D" id="3.10.129.110">
    <property type="entry name" value="Polyketide synthase dehydratase"/>
    <property type="match status" value="1"/>
</dbReference>
<feature type="region of interest" description="Disordered" evidence="5">
    <location>
        <begin position="1873"/>
        <end position="1901"/>
    </location>
</feature>
<dbReference type="CDD" id="cd00833">
    <property type="entry name" value="PKS"/>
    <property type="match status" value="1"/>
</dbReference>
<dbReference type="SUPFAM" id="SSF52151">
    <property type="entry name" value="FabD/lysophospholipase-like"/>
    <property type="match status" value="1"/>
</dbReference>
<reference evidence="9 10" key="1">
    <citation type="submission" date="2023-04" db="EMBL/GenBank/DDBJ databases">
        <title>Colletotrichum tabacum stain YC1 causing leaf anthracnose on Nicotiana tabacum(L.) cv.</title>
        <authorList>
            <person name="Ji Z."/>
            <person name="Wang M."/>
            <person name="Zhang J."/>
            <person name="Wang N."/>
            <person name="Zhou Z."/>
        </authorList>
    </citation>
    <scope>NUCLEOTIDE SEQUENCE [LARGE SCALE GENOMIC DNA]</scope>
    <source>
        <strain evidence="9 10">YC1</strain>
    </source>
</reference>
<dbReference type="InterPro" id="IPR050091">
    <property type="entry name" value="PKS_NRPS_Biosynth_Enz"/>
</dbReference>
<keyword evidence="3" id="KW-0808">Transferase</keyword>
<accession>A0AAV9TLS4</accession>
<dbReference type="InterPro" id="IPR016036">
    <property type="entry name" value="Malonyl_transacylase_ACP-bd"/>
</dbReference>
<feature type="domain" description="PKS/mFAS DH" evidence="8">
    <location>
        <begin position="1397"/>
        <end position="1715"/>
    </location>
</feature>
<dbReference type="Gene3D" id="3.30.70.3290">
    <property type="match status" value="1"/>
</dbReference>
<evidence type="ECO:0000259" key="8">
    <source>
        <dbReference type="PROSITE" id="PS52019"/>
    </source>
</evidence>
<evidence type="ECO:0000256" key="5">
    <source>
        <dbReference type="SAM" id="MobiDB-lite"/>
    </source>
</evidence>
<dbReference type="InterPro" id="IPR036736">
    <property type="entry name" value="ACP-like_sf"/>
</dbReference>
<dbReference type="Pfam" id="PF00698">
    <property type="entry name" value="Acyl_transf_1"/>
    <property type="match status" value="1"/>
</dbReference>
<dbReference type="InterPro" id="IPR020841">
    <property type="entry name" value="PKS_Beta-ketoAc_synthase_dom"/>
</dbReference>
<feature type="region of interest" description="N-terminal hotdog fold" evidence="4">
    <location>
        <begin position="1397"/>
        <end position="1534"/>
    </location>
</feature>
<evidence type="ECO:0000313" key="9">
    <source>
        <dbReference type="EMBL" id="KAK6224293.1"/>
    </source>
</evidence>
<evidence type="ECO:0000256" key="2">
    <source>
        <dbReference type="ARBA" id="ARBA00022553"/>
    </source>
</evidence>
<dbReference type="PROSITE" id="PS52019">
    <property type="entry name" value="PKS_MFAS_DH"/>
    <property type="match status" value="1"/>
</dbReference>
<feature type="active site" description="Proton acceptor; for dehydratase activity" evidence="4">
    <location>
        <position position="1431"/>
    </location>
</feature>
<dbReference type="PROSITE" id="PS52004">
    <property type="entry name" value="KS3_2"/>
    <property type="match status" value="1"/>
</dbReference>
<dbReference type="SUPFAM" id="SSF53474">
    <property type="entry name" value="alpha/beta-Hydrolases"/>
    <property type="match status" value="1"/>
</dbReference>
<feature type="active site" description="Proton donor; for dehydratase activity" evidence="4">
    <location>
        <position position="1623"/>
    </location>
</feature>
<dbReference type="InterPro" id="IPR049900">
    <property type="entry name" value="PKS_mFAS_DH"/>
</dbReference>
<dbReference type="SUPFAM" id="SSF55048">
    <property type="entry name" value="Probable ACP-binding domain of malonyl-CoA ACP transacylase"/>
    <property type="match status" value="1"/>
</dbReference>
<dbReference type="Gene3D" id="1.10.1200.10">
    <property type="entry name" value="ACP-like"/>
    <property type="match status" value="1"/>
</dbReference>
<name>A0AAV9TLS4_9PEZI</name>
<dbReference type="InterPro" id="IPR014031">
    <property type="entry name" value="Ketoacyl_synth_C"/>
</dbReference>
<dbReference type="EMBL" id="JASAOK010000012">
    <property type="protein sequence ID" value="KAK6224293.1"/>
    <property type="molecule type" value="Genomic_DNA"/>
</dbReference>
<evidence type="ECO:0000313" key="10">
    <source>
        <dbReference type="Proteomes" id="UP001327957"/>
    </source>
</evidence>
<dbReference type="Gene3D" id="3.40.47.10">
    <property type="match status" value="1"/>
</dbReference>
<dbReference type="GO" id="GO:0004312">
    <property type="term" value="F:fatty acid synthase activity"/>
    <property type="evidence" value="ECO:0007669"/>
    <property type="project" value="TreeGrafter"/>
</dbReference>
<dbReference type="Pfam" id="PF14765">
    <property type="entry name" value="PS-DH"/>
    <property type="match status" value="1"/>
</dbReference>
<dbReference type="InterPro" id="IPR001031">
    <property type="entry name" value="Thioesterase"/>
</dbReference>
<comment type="caution">
    <text evidence="9">The sequence shown here is derived from an EMBL/GenBank/DDBJ whole genome shotgun (WGS) entry which is preliminary data.</text>
</comment>
<dbReference type="PANTHER" id="PTHR43775:SF40">
    <property type="entry name" value="NORSOLORINIC ACID SYNTHASE STCA"/>
    <property type="match status" value="1"/>
</dbReference>
<feature type="region of interest" description="Disordered" evidence="5">
    <location>
        <begin position="2084"/>
        <end position="2107"/>
    </location>
</feature>
<dbReference type="InterPro" id="IPR016035">
    <property type="entry name" value="Acyl_Trfase/lysoPLipase"/>
</dbReference>
<dbReference type="Pfam" id="PF00109">
    <property type="entry name" value="ketoacyl-synt"/>
    <property type="match status" value="1"/>
</dbReference>
<dbReference type="InterPro" id="IPR032088">
    <property type="entry name" value="SAT"/>
</dbReference>
<dbReference type="SMART" id="SM00825">
    <property type="entry name" value="PKS_KS"/>
    <property type="match status" value="1"/>
</dbReference>
<dbReference type="Gene3D" id="3.40.366.10">
    <property type="entry name" value="Malonyl-Coenzyme A Acyl Carrier Protein, domain 2"/>
    <property type="match status" value="2"/>
</dbReference>
<dbReference type="SMART" id="SM00827">
    <property type="entry name" value="PKS_AT"/>
    <property type="match status" value="1"/>
</dbReference>
<dbReference type="GO" id="GO:0044550">
    <property type="term" value="P:secondary metabolite biosynthetic process"/>
    <property type="evidence" value="ECO:0007669"/>
    <property type="project" value="TreeGrafter"/>
</dbReference>
<sequence>MPTQQPEMLAYVFGDQTHDLTDDLLGLLQSRDDPLVVNFLERSCAVLKSETARLPPDHQARCPRFSSIADLLAPYSERALNPCLVQALTCITQLGLFIRQHSSRCEAYPSPEKTCLAGVCTGAIAAAAVGFAHSAPSLLSPALHAVTVAVRVGALAWDVADRISHHHGDDESAPPTETDAAAFESWSRVVAGCSLSSLNDTLLRYASDNGLSAIKTPYISAVLGPTQATVSGPPEVLSDFFTSAACKEIAPSSASLRITAPYHSAVLFHEEDIEQILEGVPKSVLQPDVDGIPIISISAEGQQQQEQQRQQEQGPCKAVSSQNLHDALGQAVRECLIRAVALDKLPGRIAEYAKAVIAPAGTQHPARVSLRFFGVQNRESLVAQMRLLLPSDAYSVTHAMTGQTLEDCPASPSPSPSVSAPIPNDSRNVPEAAAAEGSNAKQPLAILSASGRFPGNADTMDQFWDILYNGIDTHEMVPPSRWDASTHVGDTSIKNVSGTGYGCWLHQAGQFDTTFFNISPREASRIDPAQRLALMTAAEALEKAGIVPDRTPSTMRHRVGVWYGSCSMDWLETNSAQDIDAYFIPGGARAFIAGRVNYFFKFTGPSFTVDTACSSSLAALHLACNALWRGEVDTAVVGGTNMTTNPDITAGLDRGHFLSRTGNCKTFDDAADGYCRGEAAVTLVLKRLSDARRDNDPIEACLLSVATNHNAEAESITRPNTAAQRELFRGLLADAVVRPNDISYVEMHGTGTQAGDAGETSSIVNTLSPLTARGSCLRPASSPLYLGAAKANVGHSEAASGVTSIAKVLMMMKHSIIPPHIGVKTEFNRRLPNLAQRNARIAMVPTAWPRPPHGGSRRVLLNNFSAAGGNTSIVMEDVPPLPPCVVGGGETGIDPRRRHVVTISAKTPESLVSNVTNLAHWLEDEAEAEVSSQQQQQQQQQQQDATNQNLLAQLSYTTTARRTHHRYRVAVVAGSASKLASSLRKQLETLNGGDKILPAPSKAPGVVFTFTGQGSQYAGMGEALYARSASFRTDLRRCDHLCVRMGYPSIVALFETAASSRDAFDRASLTCLQLAHVSFQMALCKLWESFGITPTAVVGHSLGEYAALYAAGVLSQSDVLYLVGRRSQIMEEQLPEGTHAMLAVKAGEASILQHLDVGVGVGEVLEVACRNGPANTVLGGAISDIQEAQSALEAKGIRCRVLETAHAFHTAQVEPVLAYFRKATRSVVMRRPRIPVLSPVLGKVLRESADFGDDYFVKHCRQPVNLVQAVSAAAVEGVVGNRTFAIEIGPAPLVAPMVRDIVGNRTTMQTCASVNKTTDPWQLLAEALSRLYLAGVSVDWNKYHQDFPECHRVLPIPVYGWTLKEYWMQYTNDWSLRKGDPAWVAPREVPLAFSSIYKVVKNTLQASLGGEAVVDIDLQDDDDVRAMARGHKVYGVSLVTPSMYADVAQMIGKYVLRDTGTGPGGEAVVPEVAEMRIQSALVANDVNAKQVLRTTAKFNEAKTSLSCSFSSVDSNGKVVEQHANCVIRFVDVDAVRTRSREAADHAAACMKDMQSCFGVDDNIFRLSRSMLYKMVGKIADFDPRYRGLSSFTINNGTLEALGVASFKGMPESDKWFANPGFLDAVSQLAGFAMNANESIDIEREVYVNHGWESMTLFAPRLDVDATYRLYVRMVPAENDLWRGDVFVFDDDEEGGALAGVLRGCALQRVSKRVMEFIVNSASKKSSSSSSPRGIAAAHERSQSQSRWDTGFPRRSASESRTPAPVPVKGPATTQDAWPKALKIVAEESGMEEDELADGVALGDIGVDSLLSLVITGRLHDELDIDLPGRSLFEECLTIGDIRTCLFGGAGAPLVEDAAEPIAFTSTASVTASSTACSDDTDSATTISSGSRTHTYGNMEDSHYHSGLEIGEGVGHHEKKMLQQSPPPTAISPGKAPPAWSMYVQGARGRSKENLFFFPDGCGTATSYLCLPSISPDMALIAFNSPFAKNPERMYEYSLQDVLQSYLDGIRSRQPHGPYRLGGWSAGGILAYAAAQKLIAAGEDVISLTIIDSPAPVRGLEILPESFYDHCLRTGIFRSEMRRDTVTRTDGGGGGGGGPGGAVSGSGQKWADPPEWLVAHFRAATALLSDYYAQPLPAEAARRMRVTIVWAGQTAFDGVRYANLSEALRADAEAGEREGVRFLTESRTDFGPGDWAKLLPGAAISTHAVEGEHHFSIMRGKGAEKVVEFVRGGL</sequence>
<feature type="region of interest" description="Disordered" evidence="5">
    <location>
        <begin position="405"/>
        <end position="437"/>
    </location>
</feature>
<dbReference type="InterPro" id="IPR009081">
    <property type="entry name" value="PP-bd_ACP"/>
</dbReference>
<dbReference type="Pfam" id="PF16073">
    <property type="entry name" value="SAT"/>
    <property type="match status" value="1"/>
</dbReference>
<dbReference type="InterPro" id="IPR014030">
    <property type="entry name" value="Ketoacyl_synth_N"/>
</dbReference>
<dbReference type="Pfam" id="PF00550">
    <property type="entry name" value="PP-binding"/>
    <property type="match status" value="1"/>
</dbReference>
<dbReference type="InterPro" id="IPR049551">
    <property type="entry name" value="PKS_DH_C"/>
</dbReference>
<feature type="compositionally biased region" description="Low complexity" evidence="5">
    <location>
        <begin position="1873"/>
        <end position="1890"/>
    </location>
</feature>
<dbReference type="InterPro" id="IPR016039">
    <property type="entry name" value="Thiolase-like"/>
</dbReference>
<feature type="domain" description="Carrier" evidence="6">
    <location>
        <begin position="1774"/>
        <end position="1849"/>
    </location>
</feature>
<evidence type="ECO:0000259" key="7">
    <source>
        <dbReference type="PROSITE" id="PS52004"/>
    </source>
</evidence>
<organism evidence="9 10">
    <name type="scientific">Colletotrichum tabaci</name>
    <dbReference type="NCBI Taxonomy" id="1209068"/>
    <lineage>
        <taxon>Eukaryota</taxon>
        <taxon>Fungi</taxon>
        <taxon>Dikarya</taxon>
        <taxon>Ascomycota</taxon>
        <taxon>Pezizomycotina</taxon>
        <taxon>Sordariomycetes</taxon>
        <taxon>Hypocreomycetidae</taxon>
        <taxon>Glomerellales</taxon>
        <taxon>Glomerellaceae</taxon>
        <taxon>Colletotrichum</taxon>
        <taxon>Colletotrichum destructivum species complex</taxon>
    </lineage>
</organism>
<keyword evidence="1" id="KW-0596">Phosphopantetheine</keyword>
<dbReference type="NCBIfam" id="TIGR04532">
    <property type="entry name" value="PT_fungal_PKS"/>
    <property type="match status" value="1"/>
</dbReference>
<dbReference type="Gene3D" id="3.40.50.1820">
    <property type="entry name" value="alpha/beta hydrolase"/>
    <property type="match status" value="1"/>
</dbReference>
<evidence type="ECO:0000256" key="1">
    <source>
        <dbReference type="ARBA" id="ARBA00022450"/>
    </source>
</evidence>
<dbReference type="InterPro" id="IPR018201">
    <property type="entry name" value="Ketoacyl_synth_AS"/>
</dbReference>
<evidence type="ECO:0000259" key="6">
    <source>
        <dbReference type="PROSITE" id="PS50075"/>
    </source>
</evidence>
<dbReference type="GO" id="GO:0004315">
    <property type="term" value="F:3-oxoacyl-[acyl-carrier-protein] synthase activity"/>
    <property type="evidence" value="ECO:0007669"/>
    <property type="project" value="InterPro"/>
</dbReference>
<keyword evidence="10" id="KW-1185">Reference proteome</keyword>
<proteinExistence type="predicted"/>
<dbReference type="PROSITE" id="PS00606">
    <property type="entry name" value="KS3_1"/>
    <property type="match status" value="1"/>
</dbReference>
<evidence type="ECO:0000256" key="4">
    <source>
        <dbReference type="PROSITE-ProRule" id="PRU01363"/>
    </source>
</evidence>
<dbReference type="SUPFAM" id="SSF47336">
    <property type="entry name" value="ACP-like"/>
    <property type="match status" value="1"/>
</dbReference>
<dbReference type="Pfam" id="PF02801">
    <property type="entry name" value="Ketoacyl-synt_C"/>
    <property type="match status" value="1"/>
</dbReference>
<evidence type="ECO:0000256" key="3">
    <source>
        <dbReference type="ARBA" id="ARBA00022679"/>
    </source>
</evidence>
<protein>
    <submittedName>
        <fullName evidence="9">Polyketide synthase</fullName>
    </submittedName>
</protein>
<dbReference type="SUPFAM" id="SSF53901">
    <property type="entry name" value="Thiolase-like"/>
    <property type="match status" value="1"/>
</dbReference>
<feature type="domain" description="Ketosynthase family 3 (KS3)" evidence="7">
    <location>
        <begin position="441"/>
        <end position="877"/>
    </location>
</feature>
<keyword evidence="2" id="KW-0597">Phosphoprotein</keyword>